<evidence type="ECO:0000313" key="9">
    <source>
        <dbReference type="EMBL" id="KAF2144315.1"/>
    </source>
</evidence>
<evidence type="ECO:0000256" key="3">
    <source>
        <dbReference type="ARBA" id="ARBA00022989"/>
    </source>
</evidence>
<keyword evidence="4 7" id="KW-0472">Membrane</keyword>
<keyword evidence="2 7" id="KW-0812">Transmembrane</keyword>
<evidence type="ECO:0000256" key="7">
    <source>
        <dbReference type="SAM" id="Phobius"/>
    </source>
</evidence>
<accession>A0A6A6BLZ4</accession>
<evidence type="ECO:0000256" key="6">
    <source>
        <dbReference type="SAM" id="MobiDB-lite"/>
    </source>
</evidence>
<organism evidence="9 10">
    <name type="scientific">Aplosporella prunicola CBS 121167</name>
    <dbReference type="NCBI Taxonomy" id="1176127"/>
    <lineage>
        <taxon>Eukaryota</taxon>
        <taxon>Fungi</taxon>
        <taxon>Dikarya</taxon>
        <taxon>Ascomycota</taxon>
        <taxon>Pezizomycotina</taxon>
        <taxon>Dothideomycetes</taxon>
        <taxon>Dothideomycetes incertae sedis</taxon>
        <taxon>Botryosphaeriales</taxon>
        <taxon>Aplosporellaceae</taxon>
        <taxon>Aplosporella</taxon>
    </lineage>
</organism>
<keyword evidence="3 7" id="KW-1133">Transmembrane helix</keyword>
<dbReference type="EMBL" id="ML995480">
    <property type="protein sequence ID" value="KAF2144315.1"/>
    <property type="molecule type" value="Genomic_DNA"/>
</dbReference>
<keyword evidence="10" id="KW-1185">Reference proteome</keyword>
<feature type="transmembrane region" description="Helical" evidence="7">
    <location>
        <begin position="42"/>
        <end position="66"/>
    </location>
</feature>
<feature type="domain" description="Rhodopsin" evidence="8">
    <location>
        <begin position="78"/>
        <end position="216"/>
    </location>
</feature>
<dbReference type="GO" id="GO:0016020">
    <property type="term" value="C:membrane"/>
    <property type="evidence" value="ECO:0007669"/>
    <property type="project" value="UniProtKB-SubCell"/>
</dbReference>
<feature type="region of interest" description="Disordered" evidence="6">
    <location>
        <begin position="287"/>
        <end position="323"/>
    </location>
</feature>
<dbReference type="Pfam" id="PF20684">
    <property type="entry name" value="Fung_rhodopsin"/>
    <property type="match status" value="1"/>
</dbReference>
<dbReference type="PANTHER" id="PTHR33048">
    <property type="entry name" value="PTH11-LIKE INTEGRAL MEMBRANE PROTEIN (AFU_ORTHOLOGUE AFUA_5G11245)"/>
    <property type="match status" value="1"/>
</dbReference>
<dbReference type="AlphaFoldDB" id="A0A6A6BLZ4"/>
<evidence type="ECO:0000256" key="1">
    <source>
        <dbReference type="ARBA" id="ARBA00004141"/>
    </source>
</evidence>
<dbReference type="Proteomes" id="UP000799438">
    <property type="component" value="Unassembled WGS sequence"/>
</dbReference>
<dbReference type="GeneID" id="54299417"/>
<dbReference type="PANTHER" id="PTHR33048:SF47">
    <property type="entry name" value="INTEGRAL MEMBRANE PROTEIN-RELATED"/>
    <property type="match status" value="1"/>
</dbReference>
<name>A0A6A6BLZ4_9PEZI</name>
<feature type="transmembrane region" description="Helical" evidence="7">
    <location>
        <begin position="110"/>
        <end position="135"/>
    </location>
</feature>
<dbReference type="InterPro" id="IPR052337">
    <property type="entry name" value="SAT4-like"/>
</dbReference>
<sequence>MGSRGPTIISVTITVWVLALLFVGLRLYTRIVVVGRTGLDDFLMLVATIFATIMTGLMITQVHYGWGQHASAQTVKQMSTTQFVSIWTCIPISSFWHFEKRGRDCINIKVWSIVSATMTTLADIVCFFLPMPLIYKLQLLKRRKFGLFLTFSTGLIPLAASVVRMAQAIQLSLDNGGYIEEDTPYRWALVPFWSEIEVTVGIIAACIPILSPLYRKLLHRMGLREATTSAIDPSTASSRLISGPHQNLPSTGGTVVSRIGDSHDYAFHDDSSKNDATRISTQKPIIQTPRPVRPPLGGISSTRSRTSARRGRDEYELQGTPGIRRTIVLTQREETLSTQNSIPEIPFADPPE</sequence>
<feature type="transmembrane region" description="Helical" evidence="7">
    <location>
        <begin position="147"/>
        <end position="169"/>
    </location>
</feature>
<reference evidence="9" key="1">
    <citation type="journal article" date="2020" name="Stud. Mycol.">
        <title>101 Dothideomycetes genomes: a test case for predicting lifestyles and emergence of pathogens.</title>
        <authorList>
            <person name="Haridas S."/>
            <person name="Albert R."/>
            <person name="Binder M."/>
            <person name="Bloem J."/>
            <person name="Labutti K."/>
            <person name="Salamov A."/>
            <person name="Andreopoulos B."/>
            <person name="Baker S."/>
            <person name="Barry K."/>
            <person name="Bills G."/>
            <person name="Bluhm B."/>
            <person name="Cannon C."/>
            <person name="Castanera R."/>
            <person name="Culley D."/>
            <person name="Daum C."/>
            <person name="Ezra D."/>
            <person name="Gonzalez J."/>
            <person name="Henrissat B."/>
            <person name="Kuo A."/>
            <person name="Liang C."/>
            <person name="Lipzen A."/>
            <person name="Lutzoni F."/>
            <person name="Magnuson J."/>
            <person name="Mondo S."/>
            <person name="Nolan M."/>
            <person name="Ohm R."/>
            <person name="Pangilinan J."/>
            <person name="Park H.-J."/>
            <person name="Ramirez L."/>
            <person name="Alfaro M."/>
            <person name="Sun H."/>
            <person name="Tritt A."/>
            <person name="Yoshinaga Y."/>
            <person name="Zwiers L.-H."/>
            <person name="Turgeon B."/>
            <person name="Goodwin S."/>
            <person name="Spatafora J."/>
            <person name="Crous P."/>
            <person name="Grigoriev I."/>
        </authorList>
    </citation>
    <scope>NUCLEOTIDE SEQUENCE</scope>
    <source>
        <strain evidence="9">CBS 121167</strain>
    </source>
</reference>
<dbReference type="RefSeq" id="XP_033400027.1">
    <property type="nucleotide sequence ID" value="XM_033541920.1"/>
</dbReference>
<feature type="transmembrane region" description="Helical" evidence="7">
    <location>
        <begin position="7"/>
        <end position="27"/>
    </location>
</feature>
<feature type="transmembrane region" description="Helical" evidence="7">
    <location>
        <begin position="189"/>
        <end position="214"/>
    </location>
</feature>
<evidence type="ECO:0000256" key="4">
    <source>
        <dbReference type="ARBA" id="ARBA00023136"/>
    </source>
</evidence>
<evidence type="ECO:0000259" key="8">
    <source>
        <dbReference type="Pfam" id="PF20684"/>
    </source>
</evidence>
<gene>
    <name evidence="9" type="ORF">K452DRAFT_296512</name>
</gene>
<protein>
    <recommendedName>
        <fullName evidence="8">Rhodopsin domain-containing protein</fullName>
    </recommendedName>
</protein>
<evidence type="ECO:0000313" key="10">
    <source>
        <dbReference type="Proteomes" id="UP000799438"/>
    </source>
</evidence>
<comment type="similarity">
    <text evidence="5">Belongs to the SAT4 family.</text>
</comment>
<dbReference type="InterPro" id="IPR049326">
    <property type="entry name" value="Rhodopsin_dom_fungi"/>
</dbReference>
<feature type="transmembrane region" description="Helical" evidence="7">
    <location>
        <begin position="78"/>
        <end position="98"/>
    </location>
</feature>
<evidence type="ECO:0000256" key="2">
    <source>
        <dbReference type="ARBA" id="ARBA00022692"/>
    </source>
</evidence>
<evidence type="ECO:0000256" key="5">
    <source>
        <dbReference type="ARBA" id="ARBA00038359"/>
    </source>
</evidence>
<comment type="subcellular location">
    <subcellularLocation>
        <location evidence="1">Membrane</location>
        <topology evidence="1">Multi-pass membrane protein</topology>
    </subcellularLocation>
</comment>
<dbReference type="OrthoDB" id="5273647at2759"/>
<proteinExistence type="inferred from homology"/>